<dbReference type="OrthoDB" id="18339at2759"/>
<dbReference type="AlphaFoldDB" id="A0A8H7ETK9"/>
<organism evidence="1 2">
    <name type="scientific">Apophysomyces ossiformis</name>
    <dbReference type="NCBI Taxonomy" id="679940"/>
    <lineage>
        <taxon>Eukaryota</taxon>
        <taxon>Fungi</taxon>
        <taxon>Fungi incertae sedis</taxon>
        <taxon>Mucoromycota</taxon>
        <taxon>Mucoromycotina</taxon>
        <taxon>Mucoromycetes</taxon>
        <taxon>Mucorales</taxon>
        <taxon>Mucorineae</taxon>
        <taxon>Mucoraceae</taxon>
        <taxon>Apophysomyces</taxon>
    </lineage>
</organism>
<evidence type="ECO:0000313" key="1">
    <source>
        <dbReference type="EMBL" id="KAF7732136.1"/>
    </source>
</evidence>
<accession>A0A8H7ETK9</accession>
<evidence type="ECO:0000313" key="2">
    <source>
        <dbReference type="Proteomes" id="UP000605846"/>
    </source>
</evidence>
<gene>
    <name evidence="1" type="primary">DET1</name>
    <name evidence="1" type="ORF">EC973_006391</name>
</gene>
<dbReference type="Pfam" id="PF09737">
    <property type="entry name" value="Det1"/>
    <property type="match status" value="1"/>
</dbReference>
<dbReference type="EMBL" id="JABAYA010000004">
    <property type="protein sequence ID" value="KAF7732136.1"/>
    <property type="molecule type" value="Genomic_DNA"/>
</dbReference>
<sequence length="569" mass="65865">MDDWPQLQRRKRQKTIYEELKQRQSGQQSCSPRAAFASTRRIYASLTPNHTIYNVEIPFSSSVNRFTPDGKYLICFTPSQGGMQLYQLIRCVYPEDNMDNSSQQEDEDPDAFRRLFSLRYDRTLKLPEGHLLCKDFCLVIPDTNYMILASSKISLSEPSQTRQNPCSLDGPSILSDYVFYVVAIETGEVTDQYAFRDDYICLPQHSGVSLYHHIYAVMSIRHQTVHLFSIDHYGKLHLSQSIGWHLNYDDQLFLEQHWRTEATWIQRKRHRTNEGMRCIGGQDPGDMRGSDDIDSSCFYGAIQQIVLSKLYRMAISENDGGHTLVQFYRNFNVYASLKLWRIQLLSESKLLIKMIPESAILNQLTDISSQFAIFIVLNLHTRQIEKLFDNSSEEVVKLFTECADIRQCHSEQDTQKTAIYMELRKAWKVHKWMGLQLSANRSITFPPSNSEALKRLAADLPRAPQSSIDSPYFDLSLFSYDDKLLNWVDRPRTTSDIIKFYSRKTGELAFKIDPNPAPASSYRRNDSSLSRRCALSLISHPVYPFIITKLQTAMRPPVVNFHVYKSHTM</sequence>
<dbReference type="PANTHER" id="PTHR13374:SF3">
    <property type="entry name" value="DET1 HOMOLOG"/>
    <property type="match status" value="1"/>
</dbReference>
<dbReference type="GO" id="GO:0031625">
    <property type="term" value="F:ubiquitin protein ligase binding"/>
    <property type="evidence" value="ECO:0007669"/>
    <property type="project" value="TreeGrafter"/>
</dbReference>
<dbReference type="GO" id="GO:0032436">
    <property type="term" value="P:positive regulation of proteasomal ubiquitin-dependent protein catabolic process"/>
    <property type="evidence" value="ECO:0007669"/>
    <property type="project" value="TreeGrafter"/>
</dbReference>
<comment type="caution">
    <text evidence="1">The sequence shown here is derived from an EMBL/GenBank/DDBJ whole genome shotgun (WGS) entry which is preliminary data.</text>
</comment>
<dbReference type="Proteomes" id="UP000605846">
    <property type="component" value="Unassembled WGS sequence"/>
</dbReference>
<dbReference type="PANTHER" id="PTHR13374">
    <property type="entry name" value="DET1 HOMOLOG DE-ETIOLATED-1 HOMOLOG"/>
    <property type="match status" value="1"/>
</dbReference>
<dbReference type="InterPro" id="IPR019138">
    <property type="entry name" value="De-etiolated_protein_1_Det1"/>
</dbReference>
<dbReference type="GO" id="GO:1990756">
    <property type="term" value="F:ubiquitin-like ligase-substrate adaptor activity"/>
    <property type="evidence" value="ECO:0007669"/>
    <property type="project" value="TreeGrafter"/>
</dbReference>
<dbReference type="GO" id="GO:0005634">
    <property type="term" value="C:nucleus"/>
    <property type="evidence" value="ECO:0007669"/>
    <property type="project" value="TreeGrafter"/>
</dbReference>
<dbReference type="GO" id="GO:0016567">
    <property type="term" value="P:protein ubiquitination"/>
    <property type="evidence" value="ECO:0007669"/>
    <property type="project" value="TreeGrafter"/>
</dbReference>
<name>A0A8H7ETK9_9FUNG</name>
<keyword evidence="2" id="KW-1185">Reference proteome</keyword>
<proteinExistence type="predicted"/>
<dbReference type="GO" id="GO:0031461">
    <property type="term" value="C:cullin-RING ubiquitin ligase complex"/>
    <property type="evidence" value="ECO:0007669"/>
    <property type="project" value="TreeGrafter"/>
</dbReference>
<reference evidence="1" key="1">
    <citation type="submission" date="2020-01" db="EMBL/GenBank/DDBJ databases">
        <title>Genome Sequencing of Three Apophysomyces-Like Fungal Strains Confirms a Novel Fungal Genus in the Mucoromycota with divergent Burkholderia-like Endosymbiotic Bacteria.</title>
        <authorList>
            <person name="Stajich J.E."/>
            <person name="Macias A.M."/>
            <person name="Carter-House D."/>
            <person name="Lovett B."/>
            <person name="Kasson L.R."/>
            <person name="Berry K."/>
            <person name="Grigoriev I."/>
            <person name="Chang Y."/>
            <person name="Spatafora J."/>
            <person name="Kasson M.T."/>
        </authorList>
    </citation>
    <scope>NUCLEOTIDE SEQUENCE</scope>
    <source>
        <strain evidence="1">NRRL A-21654</strain>
    </source>
</reference>
<protein>
    <submittedName>
        <fullName evidence="1">Acid phosphatase det1</fullName>
    </submittedName>
</protein>